<evidence type="ECO:0000256" key="1">
    <source>
        <dbReference type="SAM" id="MobiDB-lite"/>
    </source>
</evidence>
<feature type="region of interest" description="Disordered" evidence="1">
    <location>
        <begin position="568"/>
        <end position="600"/>
    </location>
</feature>
<dbReference type="InterPro" id="IPR046341">
    <property type="entry name" value="SET_dom_sf"/>
</dbReference>
<evidence type="ECO:0000313" key="3">
    <source>
        <dbReference type="Proteomes" id="UP001530400"/>
    </source>
</evidence>
<accession>A0ABD3NDM7</accession>
<organism evidence="2 3">
    <name type="scientific">Cyclotella atomus</name>
    <dbReference type="NCBI Taxonomy" id="382360"/>
    <lineage>
        <taxon>Eukaryota</taxon>
        <taxon>Sar</taxon>
        <taxon>Stramenopiles</taxon>
        <taxon>Ochrophyta</taxon>
        <taxon>Bacillariophyta</taxon>
        <taxon>Coscinodiscophyceae</taxon>
        <taxon>Thalassiosirophycidae</taxon>
        <taxon>Stephanodiscales</taxon>
        <taxon>Stephanodiscaceae</taxon>
        <taxon>Cyclotella</taxon>
    </lineage>
</organism>
<name>A0ABD3NDM7_9STRA</name>
<proteinExistence type="predicted"/>
<dbReference type="InterPro" id="IPR050600">
    <property type="entry name" value="SETD3_SETD6_MTase"/>
</dbReference>
<comment type="caution">
    <text evidence="2">The sequence shown here is derived from an EMBL/GenBank/DDBJ whole genome shotgun (WGS) entry which is preliminary data.</text>
</comment>
<dbReference type="Gene3D" id="3.90.1410.10">
    <property type="entry name" value="set domain protein methyltransferase, domain 1"/>
    <property type="match status" value="1"/>
</dbReference>
<gene>
    <name evidence="2" type="ORF">ACHAWO_006905</name>
</gene>
<dbReference type="CDD" id="cd10527">
    <property type="entry name" value="SET_LSMT"/>
    <property type="match status" value="1"/>
</dbReference>
<feature type="region of interest" description="Disordered" evidence="1">
    <location>
        <begin position="43"/>
        <end position="103"/>
    </location>
</feature>
<evidence type="ECO:0008006" key="4">
    <source>
        <dbReference type="Google" id="ProtNLM"/>
    </source>
</evidence>
<keyword evidence="3" id="KW-1185">Reference proteome</keyword>
<dbReference type="Proteomes" id="UP001530400">
    <property type="component" value="Unassembled WGS sequence"/>
</dbReference>
<reference evidence="2 3" key="1">
    <citation type="submission" date="2024-10" db="EMBL/GenBank/DDBJ databases">
        <title>Updated reference genomes for cyclostephanoid diatoms.</title>
        <authorList>
            <person name="Roberts W.R."/>
            <person name="Alverson A.J."/>
        </authorList>
    </citation>
    <scope>NUCLEOTIDE SEQUENCE [LARGE SCALE GENOMIC DNA]</scope>
    <source>
        <strain evidence="2 3">AJA010-31</strain>
    </source>
</reference>
<sequence>MSRRKRRSSQMADSLRGTTLLWIVFAMHLVLISYIEAVSSPTLSDPDKNTGIGSPNPGNPSNQGGNIHSQENVNDNKQQDMSFTRHKKQSQRQRQQAMPNDNDGIVHDYQSYMHWCEAVLGIQSVVEIKEFEYIDHLKMNWDSNGGAADTVTVSFDWLDPLITMPTVETEKNSAQDPTITVRGLAAKHDIQIGDIVISIPLYSLLSVPTTIDHDPVLSRILGPNARHQYGWTNTQEYEVPLLVIAILYHRSLGLDSPLWRYIDLLSGSLTEYLPFLWSETELNTRTGEIGIEVRELARGIRSDVYEMYDLVMGTLVSTHSEIFGPPDGYSAHSNEDIEWHFSYDNFQWAFAMVISRHHFLPIAEFDEDYVTKRARDSTIDTTAAKPDSSTVMHETLTSVSDLPPANQPTDSWVEEAINEERVTDDTNNSLDDDITIVPTKHSFMAPLADLINFGPPCLKGSYNTDEHAFELIATCPFKTGQEVTFYYSADCSDVIVANYGFLHPLVPACTNNDDWKSRAEALEEKDEMREAVMWDLYQQMDLLREELSDLHSQLIECECEEGEKKISEHQKLRRENHSARHDIGVRGHSHNTDDHDLEDL</sequence>
<protein>
    <recommendedName>
        <fullName evidence="4">SET domain-containing protein</fullName>
    </recommendedName>
</protein>
<evidence type="ECO:0000313" key="2">
    <source>
        <dbReference type="EMBL" id="KAL3772822.1"/>
    </source>
</evidence>
<feature type="compositionally biased region" description="Polar residues" evidence="1">
    <location>
        <begin position="68"/>
        <end position="82"/>
    </location>
</feature>
<dbReference type="EMBL" id="JALLPJ020001259">
    <property type="protein sequence ID" value="KAL3772822.1"/>
    <property type="molecule type" value="Genomic_DNA"/>
</dbReference>
<dbReference type="PANTHER" id="PTHR13271">
    <property type="entry name" value="UNCHARACTERIZED PUTATIVE METHYLTRANSFERASE"/>
    <property type="match status" value="1"/>
</dbReference>
<dbReference type="AlphaFoldDB" id="A0ABD3NDM7"/>
<feature type="compositionally biased region" description="Low complexity" evidence="1">
    <location>
        <begin position="49"/>
        <end position="67"/>
    </location>
</feature>
<dbReference type="SUPFAM" id="SSF82199">
    <property type="entry name" value="SET domain"/>
    <property type="match status" value="1"/>
</dbReference>
<dbReference type="PANTHER" id="PTHR13271:SF121">
    <property type="entry name" value="SET DOMAIN-CONTAINING PROTEIN"/>
    <property type="match status" value="1"/>
</dbReference>
<feature type="compositionally biased region" description="Basic and acidic residues" evidence="1">
    <location>
        <begin position="568"/>
        <end position="594"/>
    </location>
</feature>